<proteinExistence type="predicted"/>
<dbReference type="KEGG" id="pmq:PM3016_1493"/>
<name>H6NGX6_9BACL</name>
<dbReference type="HOGENOM" id="CLU_1883716_0_0_9"/>
<gene>
    <name evidence="1" type="ORF">PM3016_1493</name>
</gene>
<keyword evidence="2" id="KW-1185">Reference proteome</keyword>
<protein>
    <submittedName>
        <fullName evidence="1">Uncharacterized protein</fullName>
    </submittedName>
</protein>
<dbReference type="AlphaFoldDB" id="H6NGX6"/>
<dbReference type="RefSeq" id="WP_014369020.1">
    <property type="nucleotide sequence ID" value="NC_016935.1"/>
</dbReference>
<organism evidence="1 2">
    <name type="scientific">Paenibacillus mucilaginosus 3016</name>
    <dbReference type="NCBI Taxonomy" id="1116391"/>
    <lineage>
        <taxon>Bacteria</taxon>
        <taxon>Bacillati</taxon>
        <taxon>Bacillota</taxon>
        <taxon>Bacilli</taxon>
        <taxon>Bacillales</taxon>
        <taxon>Paenibacillaceae</taxon>
        <taxon>Paenibacillus</taxon>
    </lineage>
</organism>
<dbReference type="EMBL" id="CP003235">
    <property type="protein sequence ID" value="AFC28418.1"/>
    <property type="molecule type" value="Genomic_DNA"/>
</dbReference>
<evidence type="ECO:0000313" key="1">
    <source>
        <dbReference type="EMBL" id="AFC28418.1"/>
    </source>
</evidence>
<reference evidence="1 2" key="1">
    <citation type="journal article" date="2012" name="J. Bacteriol.">
        <title>Complete Genome Sequence of Paenibacillus mucilaginosus 3016, a Bacterium Functional as Microbial Fertilizer.</title>
        <authorList>
            <person name="Ma M."/>
            <person name="Wang Z."/>
            <person name="Li L."/>
            <person name="Jiang X."/>
            <person name="Guan D."/>
            <person name="Cao F."/>
            <person name="Chen H."/>
            <person name="Wang X."/>
            <person name="Shen D."/>
            <person name="Du B."/>
            <person name="Li J."/>
        </authorList>
    </citation>
    <scope>NUCLEOTIDE SEQUENCE [LARGE SCALE GENOMIC DNA]</scope>
    <source>
        <strain evidence="1 2">3016</strain>
    </source>
</reference>
<dbReference type="Proteomes" id="UP000007523">
    <property type="component" value="Chromosome"/>
</dbReference>
<dbReference type="STRING" id="1116391.PM3016_1493"/>
<evidence type="ECO:0000313" key="2">
    <source>
        <dbReference type="Proteomes" id="UP000007523"/>
    </source>
</evidence>
<accession>H6NGX6</accession>
<sequence>MSLKTDGSYILVATTNKRGRAFMSVLHSMNMPYAVLTNSKQEMLELEELGIEPTVLVDTVDRSAWLVPDIPIGKVIIFEESLPLTCRYLQAVTSWTQGPIYVVSSSGMIRRMYKELGATYVIHSRNADVSFLLDISSK</sequence>